<gene>
    <name evidence="3" type="ORF">DC20_07950</name>
</gene>
<dbReference type="OrthoDB" id="798106at2"/>
<feature type="transmembrane region" description="Helical" evidence="2">
    <location>
        <begin position="152"/>
        <end position="172"/>
    </location>
</feature>
<evidence type="ECO:0000256" key="1">
    <source>
        <dbReference type="SAM" id="Coils"/>
    </source>
</evidence>
<feature type="transmembrane region" description="Helical" evidence="2">
    <location>
        <begin position="7"/>
        <end position="27"/>
    </location>
</feature>
<name>A0A0P0CWG3_9BACT</name>
<accession>A0A0P0CWG3</accession>
<proteinExistence type="predicted"/>
<dbReference type="AlphaFoldDB" id="A0A0P0CWG3"/>
<dbReference type="KEGG" id="rti:DC20_07950"/>
<evidence type="ECO:0000313" key="3">
    <source>
        <dbReference type="EMBL" id="ALI98923.1"/>
    </source>
</evidence>
<sequence length="184" mass="21191">MKNSSYYIVFLWFVIGLYFGIGGLAQINLESTLQSLQRDKDKLMKEKVNAEYRGIYIDNKYELKYYLEVKSVRKIFPWTYDIPRFIGLIITAFSFGLLGALIGLIKDIAILNKPLNGLKYWSIPILGILTGLIVLGLSYTIPTVLTTNEANIRSTSLVFLCLFGGIYTEIFFDKLMRYMDKFFL</sequence>
<feature type="coiled-coil region" evidence="1">
    <location>
        <begin position="26"/>
        <end position="53"/>
    </location>
</feature>
<keyword evidence="2" id="KW-0812">Transmembrane</keyword>
<protein>
    <submittedName>
        <fullName evidence="3">Uncharacterized protein</fullName>
    </submittedName>
</protein>
<feature type="transmembrane region" description="Helical" evidence="2">
    <location>
        <begin position="117"/>
        <end position="140"/>
    </location>
</feature>
<dbReference type="EMBL" id="CP012643">
    <property type="protein sequence ID" value="ALI98923.1"/>
    <property type="molecule type" value="Genomic_DNA"/>
</dbReference>
<organism evidence="3 4">
    <name type="scientific">Rufibacter tibetensis</name>
    <dbReference type="NCBI Taxonomy" id="512763"/>
    <lineage>
        <taxon>Bacteria</taxon>
        <taxon>Pseudomonadati</taxon>
        <taxon>Bacteroidota</taxon>
        <taxon>Cytophagia</taxon>
        <taxon>Cytophagales</taxon>
        <taxon>Hymenobacteraceae</taxon>
        <taxon>Rufibacter</taxon>
    </lineage>
</organism>
<feature type="transmembrane region" description="Helical" evidence="2">
    <location>
        <begin position="85"/>
        <end position="105"/>
    </location>
</feature>
<reference evidence="3 4" key="1">
    <citation type="submission" date="2015-08" db="EMBL/GenBank/DDBJ databases">
        <title>Complete genome sequence of Rufibacter tibetensis strain 1351t, a radiation-resistant bacterium from tibet plateau.</title>
        <authorList>
            <person name="Dai J."/>
        </authorList>
    </citation>
    <scope>NUCLEOTIDE SEQUENCE [LARGE SCALE GENOMIC DNA]</scope>
    <source>
        <strain evidence="3 4">1351</strain>
    </source>
</reference>
<evidence type="ECO:0000256" key="2">
    <source>
        <dbReference type="SAM" id="Phobius"/>
    </source>
</evidence>
<keyword evidence="2" id="KW-0472">Membrane</keyword>
<dbReference type="RefSeq" id="WP_062543338.1">
    <property type="nucleotide sequence ID" value="NZ_CP012643.1"/>
</dbReference>
<dbReference type="STRING" id="512763.DC20_07950"/>
<dbReference type="Proteomes" id="UP000061382">
    <property type="component" value="Chromosome"/>
</dbReference>
<evidence type="ECO:0000313" key="4">
    <source>
        <dbReference type="Proteomes" id="UP000061382"/>
    </source>
</evidence>
<keyword evidence="4" id="KW-1185">Reference proteome</keyword>
<keyword evidence="2" id="KW-1133">Transmembrane helix</keyword>
<keyword evidence="1" id="KW-0175">Coiled coil</keyword>
<dbReference type="PATRIC" id="fig|512763.3.peg.1749"/>